<dbReference type="RefSeq" id="WP_112208875.1">
    <property type="nucleotide sequence ID" value="NZ_CP030086.1"/>
</dbReference>
<dbReference type="SUPFAM" id="SSF74653">
    <property type="entry name" value="TolA/TonB C-terminal domain"/>
    <property type="match status" value="1"/>
</dbReference>
<evidence type="ECO:0000259" key="12">
    <source>
        <dbReference type="PROSITE" id="PS52015"/>
    </source>
</evidence>
<keyword evidence="6 11" id="KW-0812">Transmembrane</keyword>
<dbReference type="AlphaFoldDB" id="A0AAE3CHH3"/>
<keyword evidence="8 11" id="KW-1133">Transmembrane helix</keyword>
<dbReference type="GeneID" id="66831726"/>
<comment type="subcellular location">
    <subcellularLocation>
        <location evidence="1">Cell inner membrane</location>
        <topology evidence="1">Single-pass membrane protein</topology>
        <orientation evidence="1">Periplasmic side</orientation>
    </subcellularLocation>
</comment>
<proteinExistence type="inferred from homology"/>
<keyword evidence="3" id="KW-0813">Transport</keyword>
<evidence type="ECO:0000256" key="11">
    <source>
        <dbReference type="SAM" id="Phobius"/>
    </source>
</evidence>
<organism evidence="13 16">
    <name type="scientific">Polynucleobacter paneuropaeus</name>
    <dbReference type="NCBI Taxonomy" id="2527775"/>
    <lineage>
        <taxon>Bacteria</taxon>
        <taxon>Pseudomonadati</taxon>
        <taxon>Pseudomonadota</taxon>
        <taxon>Betaproteobacteria</taxon>
        <taxon>Burkholderiales</taxon>
        <taxon>Burkholderiaceae</taxon>
        <taxon>Polynucleobacter</taxon>
    </lineage>
</organism>
<dbReference type="InterPro" id="IPR051045">
    <property type="entry name" value="TonB-dependent_transducer"/>
</dbReference>
<reference evidence="13" key="2">
    <citation type="journal article" date="2021" name="Genome Biol. Evol.">
        <title>Continental-Scale Gene Flow Prevents Allopatric Divergence of Pelagic Freshwater Bacteria.</title>
        <authorList>
            <person name="Hoetzinger M."/>
            <person name="Pitt A."/>
            <person name="Huemer A."/>
            <person name="Hahn M.W."/>
        </authorList>
    </citation>
    <scope>NUCLEOTIDE SEQUENCE</scope>
    <source>
        <strain evidence="13">AP-YLGG-20-G6</strain>
    </source>
</reference>
<name>A0AAE3CHH3_9BURK</name>
<dbReference type="GO" id="GO:0015031">
    <property type="term" value="P:protein transport"/>
    <property type="evidence" value="ECO:0007669"/>
    <property type="project" value="UniProtKB-KW"/>
</dbReference>
<dbReference type="InterPro" id="IPR006260">
    <property type="entry name" value="TonB/TolA_C"/>
</dbReference>
<reference evidence="14 15" key="1">
    <citation type="submission" date="2018-06" db="EMBL/GenBank/DDBJ databases">
        <title>Genome of strain Polynucleobacter sp. FUKU-NW-11.</title>
        <authorList>
            <person name="Hahn M.W."/>
        </authorList>
    </citation>
    <scope>NUCLEOTIDE SEQUENCE [LARGE SCALE GENOMIC DNA]</scope>
    <source>
        <strain evidence="14">FUKU-NW-11</strain>
        <strain evidence="15">FUKU-NW11</strain>
    </source>
</reference>
<feature type="region of interest" description="Disordered" evidence="10">
    <location>
        <begin position="65"/>
        <end position="115"/>
    </location>
</feature>
<keyword evidence="9 11" id="KW-0472">Membrane</keyword>
<dbReference type="GO" id="GO:0098797">
    <property type="term" value="C:plasma membrane protein complex"/>
    <property type="evidence" value="ECO:0007669"/>
    <property type="project" value="TreeGrafter"/>
</dbReference>
<dbReference type="Pfam" id="PF03544">
    <property type="entry name" value="TonB_C"/>
    <property type="match status" value="1"/>
</dbReference>
<sequence>MSQSLLQSTHVNPFLNGGPKEPFKYFWKILGLVLLAHILIWLVAEYGLPDFSIKKKADITVELSSAPVSSQSVPQPQQQTKPVKAQEKSPDATEKAQPQQPQQSAPTPSNNVDSVQTTDADYKAAYLNNPKPPYPGFAYQNRQEGKVVLRVHVLPTGEVDDVQLAQTSGYDSLDNSALNTVKKWKFVPAKKDGKIIDQWVRVPINFALKNR</sequence>
<evidence type="ECO:0000256" key="10">
    <source>
        <dbReference type="SAM" id="MobiDB-lite"/>
    </source>
</evidence>
<feature type="compositionally biased region" description="Low complexity" evidence="10">
    <location>
        <begin position="65"/>
        <end position="83"/>
    </location>
</feature>
<evidence type="ECO:0000256" key="9">
    <source>
        <dbReference type="ARBA" id="ARBA00023136"/>
    </source>
</evidence>
<dbReference type="KEGG" id="poh:DPM16_01950"/>
<feature type="compositionally biased region" description="Basic and acidic residues" evidence="10">
    <location>
        <begin position="84"/>
        <end position="94"/>
    </location>
</feature>
<comment type="similarity">
    <text evidence="2">Belongs to the TonB family.</text>
</comment>
<keyword evidence="4" id="KW-1003">Cell membrane</keyword>
<evidence type="ECO:0000256" key="2">
    <source>
        <dbReference type="ARBA" id="ARBA00006555"/>
    </source>
</evidence>
<dbReference type="EMBL" id="QMCH01000003">
    <property type="protein sequence ID" value="RAZ41821.1"/>
    <property type="molecule type" value="Genomic_DNA"/>
</dbReference>
<dbReference type="NCBIfam" id="TIGR01352">
    <property type="entry name" value="tonB_Cterm"/>
    <property type="match status" value="1"/>
</dbReference>
<protein>
    <submittedName>
        <fullName evidence="13">TonB family protein</fullName>
    </submittedName>
</protein>
<feature type="domain" description="TonB C-terminal" evidence="12">
    <location>
        <begin position="119"/>
        <end position="211"/>
    </location>
</feature>
<dbReference type="EMBL" id="JAANGI010000001">
    <property type="protein sequence ID" value="MBT8591058.1"/>
    <property type="molecule type" value="Genomic_DNA"/>
</dbReference>
<keyword evidence="15" id="KW-1185">Reference proteome</keyword>
<dbReference type="PANTHER" id="PTHR33446">
    <property type="entry name" value="PROTEIN TONB-RELATED"/>
    <property type="match status" value="1"/>
</dbReference>
<evidence type="ECO:0000313" key="16">
    <source>
        <dbReference type="Proteomes" id="UP000762271"/>
    </source>
</evidence>
<evidence type="ECO:0000313" key="14">
    <source>
        <dbReference type="EMBL" id="RAZ41821.1"/>
    </source>
</evidence>
<dbReference type="GO" id="GO:0031992">
    <property type="term" value="F:energy transducer activity"/>
    <property type="evidence" value="ECO:0007669"/>
    <property type="project" value="TreeGrafter"/>
</dbReference>
<feature type="compositionally biased region" description="Low complexity" evidence="10">
    <location>
        <begin position="96"/>
        <end position="109"/>
    </location>
</feature>
<comment type="caution">
    <text evidence="13">The sequence shown here is derived from an EMBL/GenBank/DDBJ whole genome shotgun (WGS) entry which is preliminary data.</text>
</comment>
<keyword evidence="7" id="KW-0653">Protein transport</keyword>
<dbReference type="Gene3D" id="3.30.1150.10">
    <property type="match status" value="1"/>
</dbReference>
<evidence type="ECO:0000256" key="6">
    <source>
        <dbReference type="ARBA" id="ARBA00022692"/>
    </source>
</evidence>
<dbReference type="InterPro" id="IPR037682">
    <property type="entry name" value="TonB_C"/>
</dbReference>
<dbReference type="PROSITE" id="PS52015">
    <property type="entry name" value="TONB_CTD"/>
    <property type="match status" value="1"/>
</dbReference>
<dbReference type="Proteomes" id="UP000251072">
    <property type="component" value="Unassembled WGS sequence"/>
</dbReference>
<evidence type="ECO:0000256" key="5">
    <source>
        <dbReference type="ARBA" id="ARBA00022519"/>
    </source>
</evidence>
<evidence type="ECO:0000256" key="1">
    <source>
        <dbReference type="ARBA" id="ARBA00004383"/>
    </source>
</evidence>
<dbReference type="Proteomes" id="UP000762271">
    <property type="component" value="Unassembled WGS sequence"/>
</dbReference>
<evidence type="ECO:0000256" key="4">
    <source>
        <dbReference type="ARBA" id="ARBA00022475"/>
    </source>
</evidence>
<evidence type="ECO:0000313" key="15">
    <source>
        <dbReference type="Proteomes" id="UP000251072"/>
    </source>
</evidence>
<evidence type="ECO:0000313" key="13">
    <source>
        <dbReference type="EMBL" id="MBT8591058.1"/>
    </source>
</evidence>
<gene>
    <name evidence="14" type="ORF">DP176_04330</name>
    <name evidence="13" type="ORF">G6693_03855</name>
</gene>
<accession>A0AAE3CHH3</accession>
<dbReference type="PANTHER" id="PTHR33446:SF2">
    <property type="entry name" value="PROTEIN TONB"/>
    <property type="match status" value="1"/>
</dbReference>
<evidence type="ECO:0000256" key="7">
    <source>
        <dbReference type="ARBA" id="ARBA00022927"/>
    </source>
</evidence>
<feature type="transmembrane region" description="Helical" evidence="11">
    <location>
        <begin position="25"/>
        <end position="48"/>
    </location>
</feature>
<keyword evidence="5" id="KW-0997">Cell inner membrane</keyword>
<evidence type="ECO:0000256" key="8">
    <source>
        <dbReference type="ARBA" id="ARBA00022989"/>
    </source>
</evidence>
<dbReference type="GO" id="GO:0055085">
    <property type="term" value="P:transmembrane transport"/>
    <property type="evidence" value="ECO:0007669"/>
    <property type="project" value="InterPro"/>
</dbReference>
<evidence type="ECO:0000256" key="3">
    <source>
        <dbReference type="ARBA" id="ARBA00022448"/>
    </source>
</evidence>